<sequence length="175" mass="18679">MALPNKCRDLSLQPLNRRALTVQRVPSSYPCPVEDSNTNCTLFAVTDASWEALASYLGMSISRFGQSPVIPTLMLYQVIPSIALNSSQLLDGVSYSTALQNEYLTVLKSPTDPSGTMYVKPTGAPKGLLIERDISAALGKLHIVRGPLVPASLVPLLTGGTPSELPIYGLGSPQH</sequence>
<proteinExistence type="predicted"/>
<dbReference type="Gene3D" id="2.30.180.10">
    <property type="entry name" value="FAS1 domain"/>
    <property type="match status" value="1"/>
</dbReference>
<dbReference type="Proteomes" id="UP001314263">
    <property type="component" value="Unassembled WGS sequence"/>
</dbReference>
<protein>
    <submittedName>
        <fullName evidence="1">Uncharacterized protein</fullName>
    </submittedName>
</protein>
<dbReference type="SUPFAM" id="SSF82153">
    <property type="entry name" value="FAS1 domain"/>
    <property type="match status" value="1"/>
</dbReference>
<organism evidence="1 2">
    <name type="scientific">Coccomyxa viridis</name>
    <dbReference type="NCBI Taxonomy" id="1274662"/>
    <lineage>
        <taxon>Eukaryota</taxon>
        <taxon>Viridiplantae</taxon>
        <taxon>Chlorophyta</taxon>
        <taxon>core chlorophytes</taxon>
        <taxon>Trebouxiophyceae</taxon>
        <taxon>Trebouxiophyceae incertae sedis</taxon>
        <taxon>Coccomyxaceae</taxon>
        <taxon>Coccomyxa</taxon>
    </lineage>
</organism>
<keyword evidence="2" id="KW-1185">Reference proteome</keyword>
<evidence type="ECO:0000313" key="2">
    <source>
        <dbReference type="Proteomes" id="UP001314263"/>
    </source>
</evidence>
<gene>
    <name evidence="1" type="ORF">CVIRNUC_009314</name>
</gene>
<dbReference type="EMBL" id="CAUYUE010000014">
    <property type="protein sequence ID" value="CAK0786101.1"/>
    <property type="molecule type" value="Genomic_DNA"/>
</dbReference>
<name>A0AAV1IH19_9CHLO</name>
<evidence type="ECO:0000313" key="1">
    <source>
        <dbReference type="EMBL" id="CAK0786101.1"/>
    </source>
</evidence>
<accession>A0AAV1IH19</accession>
<reference evidence="1 2" key="1">
    <citation type="submission" date="2023-10" db="EMBL/GenBank/DDBJ databases">
        <authorList>
            <person name="Maclean D."/>
            <person name="Macfadyen A."/>
        </authorList>
    </citation>
    <scope>NUCLEOTIDE SEQUENCE [LARGE SCALE GENOMIC DNA]</scope>
</reference>
<dbReference type="AlphaFoldDB" id="A0AAV1IH19"/>
<comment type="caution">
    <text evidence="1">The sequence shown here is derived from an EMBL/GenBank/DDBJ whole genome shotgun (WGS) entry which is preliminary data.</text>
</comment>
<dbReference type="InterPro" id="IPR036378">
    <property type="entry name" value="FAS1_dom_sf"/>
</dbReference>